<accession>A0A179UC41</accession>
<evidence type="ECO:0000313" key="3">
    <source>
        <dbReference type="EMBL" id="OAT04581.1"/>
    </source>
</evidence>
<dbReference type="OrthoDB" id="2906425at2759"/>
<feature type="compositionally biased region" description="Basic and acidic residues" evidence="1">
    <location>
        <begin position="112"/>
        <end position="122"/>
    </location>
</feature>
<dbReference type="CDD" id="cd05120">
    <property type="entry name" value="APH_ChoK_like"/>
    <property type="match status" value="1"/>
</dbReference>
<dbReference type="InterPro" id="IPR051678">
    <property type="entry name" value="AGP_Transferase"/>
</dbReference>
<protein>
    <recommendedName>
        <fullName evidence="2">Aminoglycoside phosphotransferase domain-containing protein</fullName>
    </recommendedName>
</protein>
<feature type="region of interest" description="Disordered" evidence="1">
    <location>
        <begin position="103"/>
        <end position="122"/>
    </location>
</feature>
<dbReference type="SUPFAM" id="SSF56112">
    <property type="entry name" value="Protein kinase-like (PK-like)"/>
    <property type="match status" value="1"/>
</dbReference>
<sequence length="585" mass="66238">MDEAAAARGLSLTHPNAAQWNHELMLEFQAALEKDPAADLMSIISDSYRREHRKAQYCELSYAAKINLRTVDELGDQLKHKPEVNLLDVFPKNYVRRIKMATAGRTAPSAEDTEKPSPPEFRTRLDLADSATVVFPLSETVTALLARYSHPEEPDGAEQALISFLKQLLWDSPKLWESSIRGVVVKCNEEVVAKVITSDTNDTTEYTAMQYLAERAPDIPAPKPHGLIRFGPFRVIFMSYIPDMTLAQVWSSLSPKEKVSIQQQLDDIFRRLRTLRQEDGNALGGVSGEGVKEYRVDECARWKDITTAREFSDLQFSACHHGSKTYIKFLRSFLEDESATMRGSVFTHGDVRRENIMVKQDPYNNNAYVVTGIIDWEDSGFYPEYYECTMLTCTLSLVDENDWYLYLPECISPLRFPLPQLQDDKKLPCVSTAMSDGSSFEFAKYCGMIAGLFGRSLAEVGNDYLGSRGFTTLHEVLLRINTSQSLEEFLDSSSRAGDIAALIDQPDYHHRTPLTWAVEFGWVYAVRTLLNFRKATSILLSRFCLQKALTLMREIMKGGHHCILQHHGVTFLEGSWIIMDLIGMS</sequence>
<dbReference type="Proteomes" id="UP000002038">
    <property type="component" value="Unassembled WGS sequence"/>
</dbReference>
<evidence type="ECO:0000256" key="1">
    <source>
        <dbReference type="SAM" id="MobiDB-lite"/>
    </source>
</evidence>
<dbReference type="Pfam" id="PF01636">
    <property type="entry name" value="APH"/>
    <property type="match status" value="1"/>
</dbReference>
<name>A0A179UC41_BLAGS</name>
<dbReference type="InterPro" id="IPR002575">
    <property type="entry name" value="Aminoglycoside_PTrfase"/>
</dbReference>
<dbReference type="AlphaFoldDB" id="A0A179UC41"/>
<evidence type="ECO:0000259" key="2">
    <source>
        <dbReference type="Pfam" id="PF01636"/>
    </source>
</evidence>
<keyword evidence="4" id="KW-1185">Reference proteome</keyword>
<evidence type="ECO:0000313" key="4">
    <source>
        <dbReference type="Proteomes" id="UP000002038"/>
    </source>
</evidence>
<dbReference type="VEuPathDB" id="FungiDB:BDBG_16289"/>
<organism evidence="3 4">
    <name type="scientific">Blastomyces gilchristii (strain SLH14081)</name>
    <name type="common">Blastomyces dermatitidis</name>
    <dbReference type="NCBI Taxonomy" id="559298"/>
    <lineage>
        <taxon>Eukaryota</taxon>
        <taxon>Fungi</taxon>
        <taxon>Dikarya</taxon>
        <taxon>Ascomycota</taxon>
        <taxon>Pezizomycotina</taxon>
        <taxon>Eurotiomycetes</taxon>
        <taxon>Eurotiomycetidae</taxon>
        <taxon>Onygenales</taxon>
        <taxon>Ajellomycetaceae</taxon>
        <taxon>Blastomyces</taxon>
    </lineage>
</organism>
<dbReference type="PANTHER" id="PTHR21310:SF15">
    <property type="entry name" value="AMINOGLYCOSIDE PHOSPHOTRANSFERASE DOMAIN-CONTAINING PROTEIN"/>
    <property type="match status" value="1"/>
</dbReference>
<dbReference type="Gene3D" id="3.90.1200.10">
    <property type="match status" value="1"/>
</dbReference>
<dbReference type="InterPro" id="IPR011009">
    <property type="entry name" value="Kinase-like_dom_sf"/>
</dbReference>
<proteinExistence type="predicted"/>
<dbReference type="PANTHER" id="PTHR21310">
    <property type="entry name" value="AMINOGLYCOSIDE PHOSPHOTRANSFERASE-RELATED-RELATED"/>
    <property type="match status" value="1"/>
</dbReference>
<feature type="domain" description="Aminoglycoside phosphotransferase" evidence="2">
    <location>
        <begin position="205"/>
        <end position="391"/>
    </location>
</feature>
<dbReference type="GeneID" id="8510487"/>
<dbReference type="KEGG" id="bgh:BDBG_16289"/>
<dbReference type="RefSeq" id="XP_031576255.1">
    <property type="nucleotide sequence ID" value="XM_031724275.1"/>
</dbReference>
<reference evidence="4" key="1">
    <citation type="journal article" date="2015" name="PLoS Genet.">
        <title>The dynamic genome and transcriptome of the human fungal pathogen Blastomyces and close relative Emmonsia.</title>
        <authorList>
            <person name="Munoz J.F."/>
            <person name="Gauthier G.M."/>
            <person name="Desjardins C.A."/>
            <person name="Gallo J.E."/>
            <person name="Holder J."/>
            <person name="Sullivan T.D."/>
            <person name="Marty A.J."/>
            <person name="Carmen J.C."/>
            <person name="Chen Z."/>
            <person name="Ding L."/>
            <person name="Gujja S."/>
            <person name="Magrini V."/>
            <person name="Misas E."/>
            <person name="Mitreva M."/>
            <person name="Priest M."/>
            <person name="Saif S."/>
            <person name="Whiston E.A."/>
            <person name="Young S."/>
            <person name="Zeng Q."/>
            <person name="Goldman W.E."/>
            <person name="Mardis E.R."/>
            <person name="Taylor J.W."/>
            <person name="McEwen J.G."/>
            <person name="Clay O.K."/>
            <person name="Klein B.S."/>
            <person name="Cuomo C.A."/>
        </authorList>
    </citation>
    <scope>NUCLEOTIDE SEQUENCE [LARGE SCALE GENOMIC DNA]</scope>
    <source>
        <strain evidence="4">SLH14081</strain>
    </source>
</reference>
<dbReference type="EMBL" id="GG657449">
    <property type="protein sequence ID" value="OAT04581.1"/>
    <property type="molecule type" value="Genomic_DNA"/>
</dbReference>
<gene>
    <name evidence="3" type="ORF">BDBG_16289</name>
</gene>